<keyword evidence="4" id="KW-1185">Reference proteome</keyword>
<keyword evidence="2" id="KW-0560">Oxidoreductase</keyword>
<name>A0ABU9CNY7_9BURK</name>
<comment type="caution">
    <text evidence="3">The sequence shown here is derived from an EMBL/GenBank/DDBJ whole genome shotgun (WGS) entry which is preliminary data.</text>
</comment>
<sequence>MSTPSPSSVTAAVQPAARPVALVTGAARRIGRQIALDLAAAGWDVALHCHRSFAEAEATAAEAQRHGGRAEVFSADLADPQACEALVPAVLLRLGRLDAVVNNASLFEYDDPASFSPGLLDRAVRANTAPAVLLARALHEHLLQRREDPQGPGDGAATGCVVNLLDQKLANPNPDYFSYTLSKAALQAATVMLAQACAPVLRVNAVSPGVTLLSGPMTEAEFAAAHRMTPLARSSTPEDIARAVRYLLEAPAITGHNLLVDGGQHLWGQPRDVLFLAQQQQAVSSS</sequence>
<dbReference type="InterPro" id="IPR002347">
    <property type="entry name" value="SDR_fam"/>
</dbReference>
<dbReference type="SUPFAM" id="SSF51735">
    <property type="entry name" value="NAD(P)-binding Rossmann-fold domains"/>
    <property type="match status" value="1"/>
</dbReference>
<reference evidence="3 4" key="1">
    <citation type="submission" date="2024-04" db="EMBL/GenBank/DDBJ databases">
        <title>Novel species of the genus Ideonella isolated from streams.</title>
        <authorList>
            <person name="Lu H."/>
        </authorList>
    </citation>
    <scope>NUCLEOTIDE SEQUENCE [LARGE SCALE GENOMIC DNA]</scope>
    <source>
        <strain evidence="3 4">DXS22W</strain>
    </source>
</reference>
<dbReference type="PRINTS" id="PR00081">
    <property type="entry name" value="GDHRDH"/>
</dbReference>
<dbReference type="RefSeq" id="WP_341413252.1">
    <property type="nucleotide sequence ID" value="NZ_JBBUTH010000011.1"/>
</dbReference>
<dbReference type="EMBL" id="JBBUTH010000011">
    <property type="protein sequence ID" value="MEK8053528.1"/>
    <property type="molecule type" value="Genomic_DNA"/>
</dbReference>
<proteinExistence type="inferred from homology"/>
<dbReference type="NCBIfam" id="NF006597">
    <property type="entry name" value="PRK09134.1"/>
    <property type="match status" value="1"/>
</dbReference>
<evidence type="ECO:0000256" key="2">
    <source>
        <dbReference type="ARBA" id="ARBA00023002"/>
    </source>
</evidence>
<dbReference type="Pfam" id="PF13561">
    <property type="entry name" value="adh_short_C2"/>
    <property type="match status" value="1"/>
</dbReference>
<gene>
    <name evidence="3" type="ORF">AACH10_24945</name>
</gene>
<dbReference type="PRINTS" id="PR00080">
    <property type="entry name" value="SDRFAMILY"/>
</dbReference>
<evidence type="ECO:0000313" key="3">
    <source>
        <dbReference type="EMBL" id="MEK8053528.1"/>
    </source>
</evidence>
<dbReference type="PANTHER" id="PTHR43639:SF1">
    <property type="entry name" value="SHORT-CHAIN DEHYDROGENASE_REDUCTASE FAMILY PROTEIN"/>
    <property type="match status" value="1"/>
</dbReference>
<organism evidence="3 4">
    <name type="scientific">Pseudaquabacterium inlustre</name>
    <dbReference type="NCBI Taxonomy" id="2984192"/>
    <lineage>
        <taxon>Bacteria</taxon>
        <taxon>Pseudomonadati</taxon>
        <taxon>Pseudomonadota</taxon>
        <taxon>Betaproteobacteria</taxon>
        <taxon>Burkholderiales</taxon>
        <taxon>Sphaerotilaceae</taxon>
        <taxon>Pseudaquabacterium</taxon>
    </lineage>
</organism>
<evidence type="ECO:0000313" key="4">
    <source>
        <dbReference type="Proteomes" id="UP001365405"/>
    </source>
</evidence>
<protein>
    <submittedName>
        <fullName evidence="3">SDR family oxidoreductase</fullName>
    </submittedName>
</protein>
<comment type="similarity">
    <text evidence="1">Belongs to the short-chain dehydrogenases/reductases (SDR) family.</text>
</comment>
<accession>A0ABU9CNY7</accession>
<dbReference type="InterPro" id="IPR036291">
    <property type="entry name" value="NAD(P)-bd_dom_sf"/>
</dbReference>
<dbReference type="PANTHER" id="PTHR43639">
    <property type="entry name" value="OXIDOREDUCTASE, SHORT-CHAIN DEHYDROGENASE/REDUCTASE FAMILY (AFU_ORTHOLOGUE AFUA_5G02870)"/>
    <property type="match status" value="1"/>
</dbReference>
<dbReference type="Proteomes" id="UP001365405">
    <property type="component" value="Unassembled WGS sequence"/>
</dbReference>
<dbReference type="Gene3D" id="3.40.50.720">
    <property type="entry name" value="NAD(P)-binding Rossmann-like Domain"/>
    <property type="match status" value="1"/>
</dbReference>
<evidence type="ECO:0000256" key="1">
    <source>
        <dbReference type="ARBA" id="ARBA00006484"/>
    </source>
</evidence>